<organism evidence="1 2">
    <name type="scientific">Xyrichtys novacula</name>
    <name type="common">Pearly razorfish</name>
    <name type="synonym">Hemipteronotus novacula</name>
    <dbReference type="NCBI Taxonomy" id="13765"/>
    <lineage>
        <taxon>Eukaryota</taxon>
        <taxon>Metazoa</taxon>
        <taxon>Chordata</taxon>
        <taxon>Craniata</taxon>
        <taxon>Vertebrata</taxon>
        <taxon>Euteleostomi</taxon>
        <taxon>Actinopterygii</taxon>
        <taxon>Neopterygii</taxon>
        <taxon>Teleostei</taxon>
        <taxon>Neoteleostei</taxon>
        <taxon>Acanthomorphata</taxon>
        <taxon>Eupercaria</taxon>
        <taxon>Labriformes</taxon>
        <taxon>Labridae</taxon>
        <taxon>Xyrichtys</taxon>
    </lineage>
</organism>
<sequence length="99" mass="10670">MLTPVYVFVNACVCARVCVRVCVGIPNSPTPPLLCLKSFSRVTSLGHRALSNQSHAASLGADLLSSRGRSLPQHFKSCPVPSLGAWYLAYLLFFISLSC</sequence>
<evidence type="ECO:0000313" key="1">
    <source>
        <dbReference type="EMBL" id="CAJ1074453.1"/>
    </source>
</evidence>
<evidence type="ECO:0008006" key="3">
    <source>
        <dbReference type="Google" id="ProtNLM"/>
    </source>
</evidence>
<evidence type="ECO:0000313" key="2">
    <source>
        <dbReference type="Proteomes" id="UP001178508"/>
    </source>
</evidence>
<proteinExistence type="predicted"/>
<dbReference type="Proteomes" id="UP001178508">
    <property type="component" value="Chromosome 15"/>
</dbReference>
<keyword evidence="2" id="KW-1185">Reference proteome</keyword>
<reference evidence="1" key="1">
    <citation type="submission" date="2023-08" db="EMBL/GenBank/DDBJ databases">
        <authorList>
            <person name="Alioto T."/>
            <person name="Alioto T."/>
            <person name="Gomez Garrido J."/>
        </authorList>
    </citation>
    <scope>NUCLEOTIDE SEQUENCE</scope>
</reference>
<gene>
    <name evidence="1" type="ORF">XNOV1_A009866</name>
</gene>
<name>A0AAV1GPZ4_XYRNO</name>
<protein>
    <recommendedName>
        <fullName evidence="3">Secreted protein</fullName>
    </recommendedName>
</protein>
<accession>A0AAV1GPZ4</accession>
<dbReference type="AlphaFoldDB" id="A0AAV1GPZ4"/>
<dbReference type="EMBL" id="OY660878">
    <property type="protein sequence ID" value="CAJ1074453.1"/>
    <property type="molecule type" value="Genomic_DNA"/>
</dbReference>